<protein>
    <submittedName>
        <fullName evidence="3">Uncharacterized protein</fullName>
    </submittedName>
</protein>
<reference evidence="3" key="1">
    <citation type="journal article" date="2020" name="BMC Genomics">
        <title>Correction to: Identification and distribution of gene clusters required for synthesis of sphingolipid metabolism inhibitors in diverse species of the filamentous fungus Fusarium.</title>
        <authorList>
            <person name="Kim H.S."/>
            <person name="Lohmar J.M."/>
            <person name="Busman M."/>
            <person name="Brown D.W."/>
            <person name="Naumann T.A."/>
            <person name="Divon H.H."/>
            <person name="Lysoe E."/>
            <person name="Uhlig S."/>
            <person name="Proctor R.H."/>
        </authorList>
    </citation>
    <scope>NUCLEOTIDE SEQUENCE</scope>
    <source>
        <strain evidence="3">NRRL 45417</strain>
    </source>
</reference>
<comment type="caution">
    <text evidence="3">The sequence shown here is derived from an EMBL/GenBank/DDBJ whole genome shotgun (WGS) entry which is preliminary data.</text>
</comment>
<dbReference type="Proteomes" id="UP000604273">
    <property type="component" value="Unassembled WGS sequence"/>
</dbReference>
<feature type="region of interest" description="Disordered" evidence="1">
    <location>
        <begin position="26"/>
        <end position="70"/>
    </location>
</feature>
<gene>
    <name evidence="3" type="ORF">FGADI_11231</name>
</gene>
<dbReference type="OrthoDB" id="5090085at2759"/>
<organism evidence="3 4">
    <name type="scientific">Fusarium gaditjirri</name>
    <dbReference type="NCBI Taxonomy" id="282569"/>
    <lineage>
        <taxon>Eukaryota</taxon>
        <taxon>Fungi</taxon>
        <taxon>Dikarya</taxon>
        <taxon>Ascomycota</taxon>
        <taxon>Pezizomycotina</taxon>
        <taxon>Sordariomycetes</taxon>
        <taxon>Hypocreomycetidae</taxon>
        <taxon>Hypocreales</taxon>
        <taxon>Nectriaceae</taxon>
        <taxon>Fusarium</taxon>
        <taxon>Fusarium nisikadoi species complex</taxon>
    </lineage>
</organism>
<evidence type="ECO:0000256" key="2">
    <source>
        <dbReference type="SAM" id="Phobius"/>
    </source>
</evidence>
<keyword evidence="2" id="KW-0812">Transmembrane</keyword>
<keyword evidence="4" id="KW-1185">Reference proteome</keyword>
<feature type="compositionally biased region" description="Basic and acidic residues" evidence="1">
    <location>
        <begin position="55"/>
        <end position="67"/>
    </location>
</feature>
<keyword evidence="2" id="KW-1133">Transmembrane helix</keyword>
<reference evidence="3" key="2">
    <citation type="submission" date="2020-05" db="EMBL/GenBank/DDBJ databases">
        <authorList>
            <person name="Kim H.-S."/>
            <person name="Proctor R.H."/>
            <person name="Brown D.W."/>
        </authorList>
    </citation>
    <scope>NUCLEOTIDE SEQUENCE</scope>
    <source>
        <strain evidence="3">NRRL 45417</strain>
    </source>
</reference>
<evidence type="ECO:0000313" key="4">
    <source>
        <dbReference type="Proteomes" id="UP000604273"/>
    </source>
</evidence>
<dbReference type="AlphaFoldDB" id="A0A8H4SVN9"/>
<feature type="transmembrane region" description="Helical" evidence="2">
    <location>
        <begin position="131"/>
        <end position="157"/>
    </location>
</feature>
<dbReference type="EMBL" id="JABFAI010000320">
    <property type="protein sequence ID" value="KAF4946406.1"/>
    <property type="molecule type" value="Genomic_DNA"/>
</dbReference>
<evidence type="ECO:0000256" key="1">
    <source>
        <dbReference type="SAM" id="MobiDB-lite"/>
    </source>
</evidence>
<keyword evidence="2" id="KW-0472">Membrane</keyword>
<proteinExistence type="predicted"/>
<feature type="region of interest" description="Disordered" evidence="1">
    <location>
        <begin position="248"/>
        <end position="270"/>
    </location>
</feature>
<name>A0A8H4SVN9_9HYPO</name>
<evidence type="ECO:0000313" key="3">
    <source>
        <dbReference type="EMBL" id="KAF4946406.1"/>
    </source>
</evidence>
<accession>A0A8H4SVN9</accession>
<sequence length="270" mass="28840">MAATPRTRLIGPGSVAEELPLVGPLFSVPTHPGPPIPTKTPFTGKRPARKSNRLPLKEESTTKESKKSMPGYGAAYGSAHTFPSATSFESPTLLGTAGVSQITGNPLRLSPIAGNTENQICQTEEAANECFGVLVFLIVILVGAALSGCVLLMKLAVGASKRLGRRFGWKWLKKADIADLEGAISYWKDHPDGFEQYHLNLLRDILASHEGSLHLTAGDKEKEAAEMGSLYSTDGALLPGPQTAHLAPKPDPYWPGMPGSRYPAQLGEYP</sequence>